<evidence type="ECO:0000313" key="4">
    <source>
        <dbReference type="EMBL" id="GGF61135.1"/>
    </source>
</evidence>
<dbReference type="NCBIfam" id="TIGR00230">
    <property type="entry name" value="sfsA"/>
    <property type="match status" value="1"/>
</dbReference>
<feature type="domain" description="SfsA N-terminal OB" evidence="3">
    <location>
        <begin position="13"/>
        <end position="79"/>
    </location>
</feature>
<dbReference type="Gene3D" id="3.40.1350.60">
    <property type="match status" value="1"/>
</dbReference>
<proteinExistence type="inferred from homology"/>
<gene>
    <name evidence="1 4" type="primary">sfsA</name>
    <name evidence="4" type="ORF">GCM10011332_13700</name>
</gene>
<protein>
    <recommendedName>
        <fullName evidence="1">Sugar fermentation stimulation protein homolog</fullName>
    </recommendedName>
</protein>
<dbReference type="EMBL" id="BMHV01000008">
    <property type="protein sequence ID" value="GGF61135.1"/>
    <property type="molecule type" value="Genomic_DNA"/>
</dbReference>
<dbReference type="PANTHER" id="PTHR30545:SF2">
    <property type="entry name" value="SUGAR FERMENTATION STIMULATION PROTEIN A"/>
    <property type="match status" value="1"/>
</dbReference>
<reference evidence="4" key="1">
    <citation type="journal article" date="2014" name="Int. J. Syst. Evol. Microbiol.">
        <title>Complete genome sequence of Corynebacterium casei LMG S-19264T (=DSM 44701T), isolated from a smear-ripened cheese.</title>
        <authorList>
            <consortium name="US DOE Joint Genome Institute (JGI-PGF)"/>
            <person name="Walter F."/>
            <person name="Albersmeier A."/>
            <person name="Kalinowski J."/>
            <person name="Ruckert C."/>
        </authorList>
    </citation>
    <scope>NUCLEOTIDE SEQUENCE</scope>
    <source>
        <strain evidence="4">CGMCC 1.15254</strain>
    </source>
</reference>
<organism evidence="4 5">
    <name type="scientific">Terasakiella brassicae</name>
    <dbReference type="NCBI Taxonomy" id="1634917"/>
    <lineage>
        <taxon>Bacteria</taxon>
        <taxon>Pseudomonadati</taxon>
        <taxon>Pseudomonadota</taxon>
        <taxon>Alphaproteobacteria</taxon>
        <taxon>Rhodospirillales</taxon>
        <taxon>Terasakiellaceae</taxon>
        <taxon>Terasakiella</taxon>
    </lineage>
</organism>
<evidence type="ECO:0000256" key="1">
    <source>
        <dbReference type="HAMAP-Rule" id="MF_00095"/>
    </source>
</evidence>
<evidence type="ECO:0000313" key="5">
    <source>
        <dbReference type="Proteomes" id="UP000632498"/>
    </source>
</evidence>
<dbReference type="InterPro" id="IPR005224">
    <property type="entry name" value="SfsA"/>
</dbReference>
<dbReference type="RefSeq" id="WP_188663141.1">
    <property type="nucleotide sequence ID" value="NZ_BMHV01000008.1"/>
</dbReference>
<comment type="similarity">
    <text evidence="1">Belongs to the SfsA family.</text>
</comment>
<dbReference type="FunFam" id="3.40.1350.60:FF:000001">
    <property type="entry name" value="Sugar fermentation stimulation protein A"/>
    <property type="match status" value="1"/>
</dbReference>
<dbReference type="Proteomes" id="UP000632498">
    <property type="component" value="Unassembled WGS sequence"/>
</dbReference>
<sequence length="232" mass="26068">MKFETDLIKGKLVKRYKRFMADVELENGDVVTAHCANSGSMLSVKEAGSTVWLSPSNNPKRKLKYTWEIIEVDGQNVGINTAHPNKIVEEAILAGQVQELSGYATLRREVKYGQNSRIDILLEDDAKPTCYVEVKNVTLRRGDNADFPDAVTSRGAKHLRELGDMVEEGHRAVMFYLVQRPDCKIMDIARDIDPTYDAELKTAIKRGVEVICYQCCVETDEIKVDSPLPVAF</sequence>
<dbReference type="GO" id="GO:0003677">
    <property type="term" value="F:DNA binding"/>
    <property type="evidence" value="ECO:0007669"/>
    <property type="project" value="InterPro"/>
</dbReference>
<dbReference type="PANTHER" id="PTHR30545">
    <property type="entry name" value="SUGAR FERMENTATION STIMULATION PROTEIN A"/>
    <property type="match status" value="1"/>
</dbReference>
<dbReference type="Gene3D" id="2.40.50.580">
    <property type="match status" value="1"/>
</dbReference>
<keyword evidence="5" id="KW-1185">Reference proteome</keyword>
<evidence type="ECO:0000259" key="2">
    <source>
        <dbReference type="Pfam" id="PF03749"/>
    </source>
</evidence>
<evidence type="ECO:0000259" key="3">
    <source>
        <dbReference type="Pfam" id="PF17746"/>
    </source>
</evidence>
<feature type="domain" description="Sugar fermentation stimulation protein C-terminal" evidence="2">
    <location>
        <begin position="83"/>
        <end position="220"/>
    </location>
</feature>
<dbReference type="InterPro" id="IPR040452">
    <property type="entry name" value="SfsA_C"/>
</dbReference>
<dbReference type="AlphaFoldDB" id="A0A917BXC0"/>
<dbReference type="Pfam" id="PF03749">
    <property type="entry name" value="SfsA"/>
    <property type="match status" value="1"/>
</dbReference>
<reference evidence="4" key="2">
    <citation type="submission" date="2020-09" db="EMBL/GenBank/DDBJ databases">
        <authorList>
            <person name="Sun Q."/>
            <person name="Zhou Y."/>
        </authorList>
    </citation>
    <scope>NUCLEOTIDE SEQUENCE</scope>
    <source>
        <strain evidence="4">CGMCC 1.15254</strain>
    </source>
</reference>
<dbReference type="Pfam" id="PF17746">
    <property type="entry name" value="SfsA_N"/>
    <property type="match status" value="1"/>
</dbReference>
<dbReference type="HAMAP" id="MF_00095">
    <property type="entry name" value="SfsA"/>
    <property type="match status" value="1"/>
</dbReference>
<comment type="caution">
    <text evidence="4">The sequence shown here is derived from an EMBL/GenBank/DDBJ whole genome shotgun (WGS) entry which is preliminary data.</text>
</comment>
<name>A0A917BXC0_9PROT</name>
<dbReference type="CDD" id="cd22359">
    <property type="entry name" value="SfsA-like_bacterial"/>
    <property type="match status" value="1"/>
</dbReference>
<dbReference type="InterPro" id="IPR041465">
    <property type="entry name" value="SfsA_N"/>
</dbReference>
<accession>A0A917BXC0</accession>